<dbReference type="KEGG" id="nhe:NECHADRAFT_79868"/>
<dbReference type="HOGENOM" id="CLU_349872_0_0_1"/>
<sequence length="805" mass="89974">MATSIPQVDESQICQGCQNVLQAILATVQSTIPGMAHGKTRIVTDSSHVMKELLGLSAKQEPLPCKMCEFLRRTLTPDSPFANGQSNWLEVFGHPIKTLLGSHSICDDDPVISAAPVQNVVRSWLFRLGHRYVRSRFRPDAYFFGVYGSEGSICGQENLLGDSGESEPTPTPSWIVSVVPIPPLIDFTVLRSWITNCPPECRSPRSWSDAEWDLVSLIDCETRRVEKAAKGARFIALSYVWGQPTEKNPRPIKYPIPFQLPDRCTPTIEDSIQATRKLGFRYLWVDALCISGEQDLMMKQISRMDLIYSRADLTIIALAGKDASHGLPGVSTPRPAANQNKQALKVVQGSSCYTLASALAPLESVISDSVHTTRGWTYQEDFLSTHQLVFADDTVYFTCPFGSLQESVAIPSEVEALLRRQGPLSSREVSQQPANPEWFYKGPDFVVHPKKKVKSTGSSFLEVFHHHVEEYTRRNLSFDGDSLHAFQAVLARFSFHGLLHLCGVPFDENKDTGKDPLPTIPVSLNKAHGKMSNQDFGTGLTWVHMDYAIKRRSHLPSWTWAGWEGPVSWEGGCKPLKSVKRPRFFVLDKTRGEALNNADLLVRAEYWAVRREHANEPAYLVVQTSTWVQVKLERERPTKSMRWTFRIHQGEKEGGEENILFASISTAEGEQAMLGQRRLAAFHVAENRESTTWLIIWETGRQAGGKLNIHLRSSPALCLPPCLALRILDNPPSRVHLRLTHRGHNIIIGCSSALPISVTSFMRECPQRLSKFVPIIQPVSTIVHVHPSYAVSGKPLKNDAVKIQA</sequence>
<gene>
    <name evidence="2" type="ORF">NECHADRAFT_79868</name>
</gene>
<dbReference type="InterPro" id="IPR010730">
    <property type="entry name" value="HET"/>
</dbReference>
<reference evidence="2 3" key="1">
    <citation type="journal article" date="2009" name="PLoS Genet.">
        <title>The genome of Nectria haematococca: contribution of supernumerary chromosomes to gene expansion.</title>
        <authorList>
            <person name="Coleman J.J."/>
            <person name="Rounsley S.D."/>
            <person name="Rodriguez-Carres M."/>
            <person name="Kuo A."/>
            <person name="Wasmann C.C."/>
            <person name="Grimwood J."/>
            <person name="Schmutz J."/>
            <person name="Taga M."/>
            <person name="White G.J."/>
            <person name="Zhou S."/>
            <person name="Schwartz D.C."/>
            <person name="Freitag M."/>
            <person name="Ma L.J."/>
            <person name="Danchin E.G."/>
            <person name="Henrissat B."/>
            <person name="Coutinho P.M."/>
            <person name="Nelson D.R."/>
            <person name="Straney D."/>
            <person name="Napoli C.A."/>
            <person name="Barker B.M."/>
            <person name="Gribskov M."/>
            <person name="Rep M."/>
            <person name="Kroken S."/>
            <person name="Molnar I."/>
            <person name="Rensing C."/>
            <person name="Kennell J.C."/>
            <person name="Zamora J."/>
            <person name="Farman M.L."/>
            <person name="Selker E.U."/>
            <person name="Salamov A."/>
            <person name="Shapiro H."/>
            <person name="Pangilinan J."/>
            <person name="Lindquist E."/>
            <person name="Lamers C."/>
            <person name="Grigoriev I.V."/>
            <person name="Geiser D.M."/>
            <person name="Covert S.F."/>
            <person name="Temporini E."/>
            <person name="Vanetten H.D."/>
        </authorList>
    </citation>
    <scope>NUCLEOTIDE SEQUENCE [LARGE SCALE GENOMIC DNA]</scope>
    <source>
        <strain evidence="3">ATCC MYA-4622 / CBS 123669 / FGSC 9596 / NRRL 45880 / 77-13-4</strain>
    </source>
</reference>
<dbReference type="OrthoDB" id="5428863at2759"/>
<name>C7Z0E9_FUSV7</name>
<dbReference type="VEuPathDB" id="FungiDB:NECHADRAFT_79868"/>
<dbReference type="STRING" id="660122.C7Z0E9"/>
<dbReference type="Proteomes" id="UP000005206">
    <property type="component" value="Chromosome 5"/>
</dbReference>
<dbReference type="GeneID" id="9671887"/>
<dbReference type="RefSeq" id="XP_003047902.1">
    <property type="nucleotide sequence ID" value="XM_003047856.1"/>
</dbReference>
<dbReference type="Pfam" id="PF06985">
    <property type="entry name" value="HET"/>
    <property type="match status" value="1"/>
</dbReference>
<protein>
    <recommendedName>
        <fullName evidence="1">Heterokaryon incompatibility domain-containing protein</fullName>
    </recommendedName>
</protein>
<feature type="domain" description="Heterokaryon incompatibility" evidence="1">
    <location>
        <begin position="234"/>
        <end position="380"/>
    </location>
</feature>
<dbReference type="PANTHER" id="PTHR33112">
    <property type="entry name" value="DOMAIN PROTEIN, PUTATIVE-RELATED"/>
    <property type="match status" value="1"/>
</dbReference>
<dbReference type="EMBL" id="GG698905">
    <property type="protein sequence ID" value="EEU42189.1"/>
    <property type="molecule type" value="Genomic_DNA"/>
</dbReference>
<proteinExistence type="predicted"/>
<evidence type="ECO:0000313" key="2">
    <source>
        <dbReference type="EMBL" id="EEU42189.1"/>
    </source>
</evidence>
<organism evidence="2 3">
    <name type="scientific">Fusarium vanettenii (strain ATCC MYA-4622 / CBS 123669 / FGSC 9596 / NRRL 45880 / 77-13-4)</name>
    <name type="common">Fusarium solani subsp. pisi</name>
    <dbReference type="NCBI Taxonomy" id="660122"/>
    <lineage>
        <taxon>Eukaryota</taxon>
        <taxon>Fungi</taxon>
        <taxon>Dikarya</taxon>
        <taxon>Ascomycota</taxon>
        <taxon>Pezizomycotina</taxon>
        <taxon>Sordariomycetes</taxon>
        <taxon>Hypocreomycetidae</taxon>
        <taxon>Hypocreales</taxon>
        <taxon>Nectriaceae</taxon>
        <taxon>Fusarium</taxon>
        <taxon>Fusarium solani species complex</taxon>
        <taxon>Fusarium vanettenii</taxon>
    </lineage>
</organism>
<accession>C7Z0E9</accession>
<evidence type="ECO:0000313" key="3">
    <source>
        <dbReference type="Proteomes" id="UP000005206"/>
    </source>
</evidence>
<dbReference type="InParanoid" id="C7Z0E9"/>
<keyword evidence="3" id="KW-1185">Reference proteome</keyword>
<dbReference type="PANTHER" id="PTHR33112:SF1">
    <property type="entry name" value="HETEROKARYON INCOMPATIBILITY DOMAIN-CONTAINING PROTEIN"/>
    <property type="match status" value="1"/>
</dbReference>
<evidence type="ECO:0000259" key="1">
    <source>
        <dbReference type="Pfam" id="PF06985"/>
    </source>
</evidence>
<dbReference type="AlphaFoldDB" id="C7Z0E9"/>